<gene>
    <name evidence="1" type="ORF">C8D89_10492</name>
</gene>
<organism evidence="1 2">
    <name type="scientific">Actinomycetospora cinnamomea</name>
    <dbReference type="NCBI Taxonomy" id="663609"/>
    <lineage>
        <taxon>Bacteria</taxon>
        <taxon>Bacillati</taxon>
        <taxon>Actinomycetota</taxon>
        <taxon>Actinomycetes</taxon>
        <taxon>Pseudonocardiales</taxon>
        <taxon>Pseudonocardiaceae</taxon>
        <taxon>Actinomycetospora</taxon>
    </lineage>
</organism>
<dbReference type="NCBIfam" id="NF038356">
    <property type="entry name" value="actino_DLW39"/>
    <property type="match status" value="1"/>
</dbReference>
<comment type="caution">
    <text evidence="1">The sequence shown here is derived from an EMBL/GenBank/DDBJ whole genome shotgun (WGS) entry which is preliminary data.</text>
</comment>
<dbReference type="Proteomes" id="UP000245639">
    <property type="component" value="Unassembled WGS sequence"/>
</dbReference>
<reference evidence="1 2" key="1">
    <citation type="submission" date="2018-04" db="EMBL/GenBank/DDBJ databases">
        <title>Genomic Encyclopedia of Type Strains, Phase IV (KMG-IV): sequencing the most valuable type-strain genomes for metagenomic binning, comparative biology and taxonomic classification.</title>
        <authorList>
            <person name="Goeker M."/>
        </authorList>
    </citation>
    <scope>NUCLEOTIDE SEQUENCE [LARGE SCALE GENOMIC DNA]</scope>
    <source>
        <strain evidence="1 2">DSM 45771</strain>
    </source>
</reference>
<dbReference type="EMBL" id="QEKW01000004">
    <property type="protein sequence ID" value="PVZ10880.1"/>
    <property type="molecule type" value="Genomic_DNA"/>
</dbReference>
<keyword evidence="2" id="KW-1185">Reference proteome</keyword>
<evidence type="ECO:0000313" key="2">
    <source>
        <dbReference type="Proteomes" id="UP000245639"/>
    </source>
</evidence>
<dbReference type="InterPro" id="IPR047990">
    <property type="entry name" value="DLW39-like"/>
</dbReference>
<dbReference type="AlphaFoldDB" id="A0A2U1FFY5"/>
<name>A0A2U1FFY5_9PSEU</name>
<dbReference type="RefSeq" id="WP_243417983.1">
    <property type="nucleotide sequence ID" value="NZ_QEKW01000004.1"/>
</dbReference>
<proteinExistence type="predicted"/>
<evidence type="ECO:0000313" key="1">
    <source>
        <dbReference type="EMBL" id="PVZ10880.1"/>
    </source>
</evidence>
<accession>A0A2U1FFY5</accession>
<sequence length="40" mass="4338">MKTFVALALAAGAALLVRRHRDQSPAKEVWRDATRSADAS</sequence>
<protein>
    <submittedName>
        <fullName evidence="1">Uncharacterized protein</fullName>
    </submittedName>
</protein>